<dbReference type="FunFam" id="3.20.10.10:FF:000002">
    <property type="entry name" value="D-alanine aminotransferase"/>
    <property type="match status" value="1"/>
</dbReference>
<dbReference type="GO" id="GO:0030170">
    <property type="term" value="F:pyridoxal phosphate binding"/>
    <property type="evidence" value="ECO:0007669"/>
    <property type="project" value="InterPro"/>
</dbReference>
<evidence type="ECO:0000256" key="2">
    <source>
        <dbReference type="ARBA" id="ARBA00009320"/>
    </source>
</evidence>
<evidence type="ECO:0000256" key="1">
    <source>
        <dbReference type="ARBA" id="ARBA00001933"/>
    </source>
</evidence>
<keyword evidence="5" id="KW-0289">Folate biosynthesis</keyword>
<dbReference type="Gene3D" id="3.30.470.10">
    <property type="match status" value="1"/>
</dbReference>
<dbReference type="Pfam" id="PF01063">
    <property type="entry name" value="Aminotran_4"/>
    <property type="match status" value="1"/>
</dbReference>
<dbReference type="GO" id="GO:0046656">
    <property type="term" value="P:folic acid biosynthetic process"/>
    <property type="evidence" value="ECO:0007669"/>
    <property type="project" value="UniProtKB-KW"/>
</dbReference>
<keyword evidence="6" id="KW-0456">Lyase</keyword>
<dbReference type="Gene3D" id="3.20.10.10">
    <property type="entry name" value="D-amino Acid Aminotransferase, subunit A, domain 2"/>
    <property type="match status" value="1"/>
</dbReference>
<keyword evidence="4" id="KW-0663">Pyridoxal phosphate</keyword>
<dbReference type="InterPro" id="IPR036038">
    <property type="entry name" value="Aminotransferase-like"/>
</dbReference>
<protein>
    <recommendedName>
        <fullName evidence="8">aminodeoxychorismate lyase</fullName>
        <ecNumber evidence="8">4.1.3.38</ecNumber>
    </recommendedName>
</protein>
<accession>A0A7J0BVQ9</accession>
<dbReference type="InterPro" id="IPR043131">
    <property type="entry name" value="BCAT-like_N"/>
</dbReference>
<dbReference type="PANTHER" id="PTHR42743:SF22">
    <property type="entry name" value="D-AMINO-ACID TRANSAMINASE, CHLOROPLASTIC"/>
    <property type="match status" value="1"/>
</dbReference>
<comment type="catalytic activity">
    <reaction evidence="9">
        <text>4-amino-4-deoxychorismate = 4-aminobenzoate + pyruvate + H(+)</text>
        <dbReference type="Rhea" id="RHEA:16201"/>
        <dbReference type="ChEBI" id="CHEBI:15361"/>
        <dbReference type="ChEBI" id="CHEBI:15378"/>
        <dbReference type="ChEBI" id="CHEBI:17836"/>
        <dbReference type="ChEBI" id="CHEBI:58406"/>
        <dbReference type="EC" id="4.1.3.38"/>
    </reaction>
</comment>
<dbReference type="EC" id="4.1.3.38" evidence="8"/>
<dbReference type="EMBL" id="BLVP01000010">
    <property type="protein sequence ID" value="GFM37807.1"/>
    <property type="molecule type" value="Genomic_DNA"/>
</dbReference>
<dbReference type="GO" id="GO:0008483">
    <property type="term" value="F:transaminase activity"/>
    <property type="evidence" value="ECO:0007669"/>
    <property type="project" value="UniProtKB-KW"/>
</dbReference>
<keyword evidence="10" id="KW-0032">Aminotransferase</keyword>
<keyword evidence="11" id="KW-1185">Reference proteome</keyword>
<evidence type="ECO:0000256" key="7">
    <source>
        <dbReference type="ARBA" id="ARBA00035633"/>
    </source>
</evidence>
<keyword evidence="10" id="KW-0808">Transferase</keyword>
<evidence type="ECO:0000256" key="3">
    <source>
        <dbReference type="ARBA" id="ARBA00011738"/>
    </source>
</evidence>
<dbReference type="AlphaFoldDB" id="A0A7J0BVQ9"/>
<evidence type="ECO:0000313" key="10">
    <source>
        <dbReference type="EMBL" id="GFM37807.1"/>
    </source>
</evidence>
<evidence type="ECO:0000256" key="4">
    <source>
        <dbReference type="ARBA" id="ARBA00022898"/>
    </source>
</evidence>
<comment type="subunit">
    <text evidence="3">Homodimer.</text>
</comment>
<evidence type="ECO:0000313" key="11">
    <source>
        <dbReference type="Proteomes" id="UP000503820"/>
    </source>
</evidence>
<dbReference type="SUPFAM" id="SSF56752">
    <property type="entry name" value="D-aminoacid aminotransferase-like PLP-dependent enzymes"/>
    <property type="match status" value="1"/>
</dbReference>
<dbReference type="InterPro" id="IPR050571">
    <property type="entry name" value="Class-IV_PLP-Dep_Aminotrnsfr"/>
</dbReference>
<sequence>MEKLLAARRAGEQGVLAFYEHRIGCICRNPRLMLLPMDDHLAHRGDGIFESMKWVDGRVYQLDAHIERMQRSAKGLYLAPPCPWERVRDIALEVARAAETENGMLRVLMGRGPGGFGIDPAECPVSSLYVVAYRFKPMPEELYEKGLTAFRSSIPAKPGYMARMKNANYIPNVLMRREATERGMNLPLAFDDNDFLAEGATENVALVDTEGRLVIPEFTNALTGTTIMRAVELLKDEMPIVFQRVREDDLYRAREVLMLGTTGDCVGVVRFEGQPIHDVRPGPVARRIRDLLRQDIKDCGIPLR</sequence>
<comment type="similarity">
    <text evidence="2">Belongs to the class-IV pyridoxal-phosphate-dependent aminotransferase family.</text>
</comment>
<dbReference type="Proteomes" id="UP000503820">
    <property type="component" value="Unassembled WGS sequence"/>
</dbReference>
<evidence type="ECO:0000256" key="9">
    <source>
        <dbReference type="ARBA" id="ARBA00049529"/>
    </source>
</evidence>
<proteinExistence type="inferred from homology"/>
<name>A0A7J0BVQ9_9BACT</name>
<comment type="caution">
    <text evidence="10">The sequence shown here is derived from an EMBL/GenBank/DDBJ whole genome shotgun (WGS) entry which is preliminary data.</text>
</comment>
<gene>
    <name evidence="10" type="ORF">DSM19430T_24910</name>
</gene>
<evidence type="ECO:0000256" key="5">
    <source>
        <dbReference type="ARBA" id="ARBA00022909"/>
    </source>
</evidence>
<dbReference type="CDD" id="cd01559">
    <property type="entry name" value="ADCL_like"/>
    <property type="match status" value="1"/>
</dbReference>
<evidence type="ECO:0000256" key="8">
    <source>
        <dbReference type="ARBA" id="ARBA00035676"/>
    </source>
</evidence>
<evidence type="ECO:0000256" key="6">
    <source>
        <dbReference type="ARBA" id="ARBA00023239"/>
    </source>
</evidence>
<comment type="pathway">
    <text evidence="7">Cofactor biosynthesis; tetrahydrofolate biosynthesis; 4-aminobenzoate from chorismate: step 2/2.</text>
</comment>
<dbReference type="GO" id="GO:0008652">
    <property type="term" value="P:amino acid biosynthetic process"/>
    <property type="evidence" value="ECO:0007669"/>
    <property type="project" value="UniProtKB-ARBA"/>
</dbReference>
<comment type="cofactor">
    <cofactor evidence="1">
        <name>pyridoxal 5'-phosphate</name>
        <dbReference type="ChEBI" id="CHEBI:597326"/>
    </cofactor>
</comment>
<dbReference type="PANTHER" id="PTHR42743">
    <property type="entry name" value="AMINO-ACID AMINOTRANSFERASE"/>
    <property type="match status" value="1"/>
</dbReference>
<dbReference type="GO" id="GO:0008696">
    <property type="term" value="F:4-amino-4-deoxychorismate lyase activity"/>
    <property type="evidence" value="ECO:0007669"/>
    <property type="project" value="UniProtKB-EC"/>
</dbReference>
<organism evidence="10 11">
    <name type="scientific">Desulfovibrio psychrotolerans</name>
    <dbReference type="NCBI Taxonomy" id="415242"/>
    <lineage>
        <taxon>Bacteria</taxon>
        <taxon>Pseudomonadati</taxon>
        <taxon>Thermodesulfobacteriota</taxon>
        <taxon>Desulfovibrionia</taxon>
        <taxon>Desulfovibrionales</taxon>
        <taxon>Desulfovibrionaceae</taxon>
        <taxon>Desulfovibrio</taxon>
    </lineage>
</organism>
<reference evidence="10 11" key="1">
    <citation type="submission" date="2020-05" db="EMBL/GenBank/DDBJ databases">
        <title>Draft genome sequence of Desulfovibrio psychrotolerans JS1T.</title>
        <authorList>
            <person name="Ueno A."/>
            <person name="Tamazawa S."/>
            <person name="Tamamura S."/>
            <person name="Murakami T."/>
            <person name="Kiyama T."/>
            <person name="Inomata H."/>
            <person name="Amano Y."/>
            <person name="Miyakawa K."/>
            <person name="Tamaki H."/>
            <person name="Naganuma T."/>
            <person name="Kaneko K."/>
        </authorList>
    </citation>
    <scope>NUCLEOTIDE SEQUENCE [LARGE SCALE GENOMIC DNA]</scope>
    <source>
        <strain evidence="10 11">JS1</strain>
    </source>
</reference>
<dbReference type="InterPro" id="IPR017824">
    <property type="entry name" value="Aminodeoxychorismate_lyase_IV"/>
</dbReference>
<dbReference type="InterPro" id="IPR001544">
    <property type="entry name" value="Aminotrans_IV"/>
</dbReference>
<dbReference type="InterPro" id="IPR043132">
    <property type="entry name" value="BCAT-like_C"/>
</dbReference>